<name>A0A8W8MBT9_MAGGI</name>
<keyword evidence="3" id="KW-1185">Reference proteome</keyword>
<sequence length="152" mass="16885">MMSPFFVPGVLKLCDSAAVSTKNSSSSYGLPILRNQPNWCSNGGERIPMGSLFEITPCTYCVCKPGGYWDECRRQTCPNYNCDFFEFPSSDPCCPVCRAAYNCTAPDGEIVMYKEPYFMNENEVCHCLGWKPNDTTVCVPVHYTTNVAPVVG</sequence>
<reference evidence="2" key="1">
    <citation type="submission" date="2022-08" db="UniProtKB">
        <authorList>
            <consortium name="EnsemblMetazoa"/>
        </authorList>
    </citation>
    <scope>IDENTIFICATION</scope>
    <source>
        <strain evidence="2">05x7-T-G4-1.051#20</strain>
    </source>
</reference>
<accession>A0A8W8MBT9</accession>
<evidence type="ECO:0000313" key="3">
    <source>
        <dbReference type="Proteomes" id="UP000005408"/>
    </source>
</evidence>
<dbReference type="Proteomes" id="UP000005408">
    <property type="component" value="Unassembled WGS sequence"/>
</dbReference>
<dbReference type="SUPFAM" id="SSF57603">
    <property type="entry name" value="FnI-like domain"/>
    <property type="match status" value="1"/>
</dbReference>
<dbReference type="EnsemblMetazoa" id="G32242.1">
    <property type="protein sequence ID" value="G32242.1:cds"/>
    <property type="gene ID" value="G32242"/>
</dbReference>
<dbReference type="PROSITE" id="PS50184">
    <property type="entry name" value="VWFC_2"/>
    <property type="match status" value="1"/>
</dbReference>
<dbReference type="InterPro" id="IPR001007">
    <property type="entry name" value="VWF_dom"/>
</dbReference>
<dbReference type="Gene3D" id="6.20.200.20">
    <property type="match status" value="1"/>
</dbReference>
<evidence type="ECO:0000313" key="2">
    <source>
        <dbReference type="EnsemblMetazoa" id="G32242.1:cds"/>
    </source>
</evidence>
<protein>
    <recommendedName>
        <fullName evidence="1">VWFC domain-containing protein</fullName>
    </recommendedName>
</protein>
<proteinExistence type="predicted"/>
<dbReference type="AlphaFoldDB" id="A0A8W8MBT9"/>
<evidence type="ECO:0000259" key="1">
    <source>
        <dbReference type="PROSITE" id="PS50184"/>
    </source>
</evidence>
<feature type="domain" description="VWFC" evidence="1">
    <location>
        <begin position="40"/>
        <end position="98"/>
    </location>
</feature>
<organism evidence="2 3">
    <name type="scientific">Magallana gigas</name>
    <name type="common">Pacific oyster</name>
    <name type="synonym">Crassostrea gigas</name>
    <dbReference type="NCBI Taxonomy" id="29159"/>
    <lineage>
        <taxon>Eukaryota</taxon>
        <taxon>Metazoa</taxon>
        <taxon>Spiralia</taxon>
        <taxon>Lophotrochozoa</taxon>
        <taxon>Mollusca</taxon>
        <taxon>Bivalvia</taxon>
        <taxon>Autobranchia</taxon>
        <taxon>Pteriomorphia</taxon>
        <taxon>Ostreida</taxon>
        <taxon>Ostreoidea</taxon>
        <taxon>Ostreidae</taxon>
        <taxon>Magallana</taxon>
    </lineage>
</organism>